<keyword evidence="2" id="KW-1185">Reference proteome</keyword>
<evidence type="ECO:0000313" key="2">
    <source>
        <dbReference type="Proteomes" id="UP000828048"/>
    </source>
</evidence>
<sequence length="305" mass="33432">MDSAATEISHEFSPFFRVHKDGTIERSRQPEFAPPSDDPQLPVRSKDILINPQTGLSARLYLPTTLLQISPTTQKKLPLLIYVHGGGFCLGSASSPKFHQFVTSLAAAANIAAVSVDYRLAPEHPLPIAYDDAWEVFNWVLSHGSGSGPDLWLNDHVDFSSVFLGGESAGANIVNNVAIRAGSSGVKILGLVLVHPFFGGKEVDKMYKFMCPSSSGFDNDPRLNPLVDPGLPGMGCERVLFCIAEKDWLRERGWGYYEALGKSGWVGDREIMESEGEGHGFHLFDPDCEKARVLVERVASFLNRV</sequence>
<comment type="caution">
    <text evidence="1">The sequence shown here is derived from an EMBL/GenBank/DDBJ whole genome shotgun (WGS) entry which is preliminary data.</text>
</comment>
<name>A0ACB7ZMB0_9ERIC</name>
<protein>
    <submittedName>
        <fullName evidence="1">Uncharacterized protein</fullName>
    </submittedName>
</protein>
<reference evidence="1 2" key="1">
    <citation type="journal article" date="2021" name="Hortic Res">
        <title>High-quality reference genome and annotation aids understanding of berry development for evergreen blueberry (Vaccinium darrowii).</title>
        <authorList>
            <person name="Yu J."/>
            <person name="Hulse-Kemp A.M."/>
            <person name="Babiker E."/>
            <person name="Staton M."/>
        </authorList>
    </citation>
    <scope>NUCLEOTIDE SEQUENCE [LARGE SCALE GENOMIC DNA]</scope>
    <source>
        <strain evidence="2">cv. NJ 8807/NJ 8810</strain>
        <tissue evidence="1">Young leaf</tissue>
    </source>
</reference>
<dbReference type="Proteomes" id="UP000828048">
    <property type="component" value="Chromosome 9"/>
</dbReference>
<gene>
    <name evidence="1" type="ORF">Vadar_028867</name>
</gene>
<proteinExistence type="predicted"/>
<accession>A0ACB7ZMB0</accession>
<evidence type="ECO:0000313" key="1">
    <source>
        <dbReference type="EMBL" id="KAH7867103.1"/>
    </source>
</evidence>
<organism evidence="1 2">
    <name type="scientific">Vaccinium darrowii</name>
    <dbReference type="NCBI Taxonomy" id="229202"/>
    <lineage>
        <taxon>Eukaryota</taxon>
        <taxon>Viridiplantae</taxon>
        <taxon>Streptophyta</taxon>
        <taxon>Embryophyta</taxon>
        <taxon>Tracheophyta</taxon>
        <taxon>Spermatophyta</taxon>
        <taxon>Magnoliopsida</taxon>
        <taxon>eudicotyledons</taxon>
        <taxon>Gunneridae</taxon>
        <taxon>Pentapetalae</taxon>
        <taxon>asterids</taxon>
        <taxon>Ericales</taxon>
        <taxon>Ericaceae</taxon>
        <taxon>Vaccinioideae</taxon>
        <taxon>Vaccinieae</taxon>
        <taxon>Vaccinium</taxon>
    </lineage>
</organism>
<dbReference type="EMBL" id="CM037159">
    <property type="protein sequence ID" value="KAH7867103.1"/>
    <property type="molecule type" value="Genomic_DNA"/>
</dbReference>